<dbReference type="EMBL" id="KQ257455">
    <property type="protein sequence ID" value="KND01165.1"/>
    <property type="molecule type" value="Genomic_DNA"/>
</dbReference>
<evidence type="ECO:0000256" key="1">
    <source>
        <dbReference type="SAM" id="Phobius"/>
    </source>
</evidence>
<name>A0A0L0HJV7_SPIPD</name>
<dbReference type="OMA" id="YDENCHS"/>
<dbReference type="InParanoid" id="A0A0L0HJV7"/>
<proteinExistence type="predicted"/>
<feature type="transmembrane region" description="Helical" evidence="1">
    <location>
        <begin position="44"/>
        <end position="68"/>
    </location>
</feature>
<keyword evidence="3" id="KW-1185">Reference proteome</keyword>
<dbReference type="Proteomes" id="UP000053201">
    <property type="component" value="Unassembled WGS sequence"/>
</dbReference>
<accession>A0A0L0HJV7</accession>
<dbReference type="GeneID" id="27687714"/>
<evidence type="ECO:0000313" key="2">
    <source>
        <dbReference type="EMBL" id="KND01165.1"/>
    </source>
</evidence>
<dbReference type="OrthoDB" id="10393724at2759"/>
<keyword evidence="1" id="KW-1133">Transmembrane helix</keyword>
<dbReference type="VEuPathDB" id="FungiDB:SPPG_04255"/>
<reference evidence="2 3" key="1">
    <citation type="submission" date="2009-08" db="EMBL/GenBank/DDBJ databases">
        <title>The Genome Sequence of Spizellomyces punctatus strain DAOM BR117.</title>
        <authorList>
            <consortium name="The Broad Institute Genome Sequencing Platform"/>
            <person name="Russ C."/>
            <person name="Cuomo C."/>
            <person name="Shea T."/>
            <person name="Young S.K."/>
            <person name="Zeng Q."/>
            <person name="Koehrsen M."/>
            <person name="Haas B."/>
            <person name="Borodovsky M."/>
            <person name="Guigo R."/>
            <person name="Alvarado L."/>
            <person name="Berlin A."/>
            <person name="Bochicchio J."/>
            <person name="Borenstein D."/>
            <person name="Chapman S."/>
            <person name="Chen Z."/>
            <person name="Engels R."/>
            <person name="Freedman E."/>
            <person name="Gellesch M."/>
            <person name="Goldberg J."/>
            <person name="Griggs A."/>
            <person name="Gujja S."/>
            <person name="Heiman D."/>
            <person name="Hepburn T."/>
            <person name="Howarth C."/>
            <person name="Jen D."/>
            <person name="Larson L."/>
            <person name="Lewis B."/>
            <person name="Mehta T."/>
            <person name="Park D."/>
            <person name="Pearson M."/>
            <person name="Roberts A."/>
            <person name="Saif S."/>
            <person name="Shenoy N."/>
            <person name="Sisk P."/>
            <person name="Stolte C."/>
            <person name="Sykes S."/>
            <person name="Thomson T."/>
            <person name="Walk T."/>
            <person name="White J."/>
            <person name="Yandava C."/>
            <person name="Burger G."/>
            <person name="Gray M.W."/>
            <person name="Holland P.W.H."/>
            <person name="King N."/>
            <person name="Lang F.B.F."/>
            <person name="Roger A.J."/>
            <person name="Ruiz-Trillo I."/>
            <person name="Lander E."/>
            <person name="Nusbaum C."/>
        </authorList>
    </citation>
    <scope>NUCLEOTIDE SEQUENCE [LARGE SCALE GENOMIC DNA]</scope>
    <source>
        <strain evidence="2 3">DAOM BR117</strain>
    </source>
</reference>
<protein>
    <submittedName>
        <fullName evidence="2">Uncharacterized protein</fullName>
    </submittedName>
</protein>
<keyword evidence="1" id="KW-0812">Transmembrane</keyword>
<organism evidence="2 3">
    <name type="scientific">Spizellomyces punctatus (strain DAOM BR117)</name>
    <dbReference type="NCBI Taxonomy" id="645134"/>
    <lineage>
        <taxon>Eukaryota</taxon>
        <taxon>Fungi</taxon>
        <taxon>Fungi incertae sedis</taxon>
        <taxon>Chytridiomycota</taxon>
        <taxon>Chytridiomycota incertae sedis</taxon>
        <taxon>Chytridiomycetes</taxon>
        <taxon>Spizellomycetales</taxon>
        <taxon>Spizellomycetaceae</taxon>
        <taxon>Spizellomyces</taxon>
    </lineage>
</organism>
<evidence type="ECO:0000313" key="3">
    <source>
        <dbReference type="Proteomes" id="UP000053201"/>
    </source>
</evidence>
<sequence>MAETCPPKLLYFGHPNGFHIFASGVSCQEAFGACPAGWNAFNPLAAIVGGLVAGLITLICIGAFCYCIRQRRLQAHRILWQNPPEQQYSVYPLQGQAAYPPPAGPPPPAQQVYGAAYDAAPTYYQAPPLPYNPFPDTYNDGGAQPPPPAYVEAIGHPKGI</sequence>
<dbReference type="AlphaFoldDB" id="A0A0L0HJV7"/>
<keyword evidence="1" id="KW-0472">Membrane</keyword>
<dbReference type="RefSeq" id="XP_016609204.1">
    <property type="nucleotide sequence ID" value="XM_016752498.1"/>
</dbReference>
<gene>
    <name evidence="2" type="ORF">SPPG_04255</name>
</gene>